<reference evidence="9 10" key="1">
    <citation type="submission" date="2018-06" db="EMBL/GenBank/DDBJ databases">
        <title>Lujinxingia sediminis gen. nov. sp. nov., a new facultative anaerobic member of the class Deltaproteobacteria, and proposal of Lujinxingaceae fam. nov.</title>
        <authorList>
            <person name="Guo L.-Y."/>
            <person name="Li C.-M."/>
            <person name="Wang S."/>
            <person name="Du Z.-J."/>
        </authorList>
    </citation>
    <scope>NUCLEOTIDE SEQUENCE [LARGE SCALE GENOMIC DNA]</scope>
    <source>
        <strain evidence="9 10">FA350</strain>
    </source>
</reference>
<feature type="transmembrane region" description="Helical" evidence="8">
    <location>
        <begin position="87"/>
        <end position="109"/>
    </location>
</feature>
<name>A0A2Z4FQ79_9DELT</name>
<sequence>MLLLGGMLLGAILLGCGQGATAVAPSEILQVLAAKLGLQASPGRPLEAIVWSIRLPRVLLAALVGASLALAGASLQGLFRNPLADPGLIGISSGAASGAALALVAGWVLQPVLSWVPAWLLVPLAAFAGGVLATFVVYRIATFNGRTSVATMLLAGIAINALGGALIGFLTFAADEAALRSLSMWMLGSLGGAGWTQVLVCAGGLLVGSCFLLRRTGEIDALMLGAREAQDLGVDVQRLERRIVLLSAFMVGLAVAFTGLIGFIGLVAPHMIRLWRGPSHRVVLPGAMLLGALLLVLADVFSRTLLAPAELPIGIVTALVGAPFFLFLLMQRREGGWS</sequence>
<feature type="transmembrane region" description="Helical" evidence="8">
    <location>
        <begin position="313"/>
        <end position="330"/>
    </location>
</feature>
<feature type="transmembrane region" description="Helical" evidence="8">
    <location>
        <begin position="150"/>
        <end position="174"/>
    </location>
</feature>
<dbReference type="GO" id="GO:0005886">
    <property type="term" value="C:plasma membrane"/>
    <property type="evidence" value="ECO:0007669"/>
    <property type="project" value="UniProtKB-SubCell"/>
</dbReference>
<evidence type="ECO:0000256" key="4">
    <source>
        <dbReference type="ARBA" id="ARBA00022475"/>
    </source>
</evidence>
<dbReference type="OrthoDB" id="9782305at2"/>
<evidence type="ECO:0000256" key="7">
    <source>
        <dbReference type="ARBA" id="ARBA00023136"/>
    </source>
</evidence>
<keyword evidence="5 8" id="KW-0812">Transmembrane</keyword>
<evidence type="ECO:0000256" key="8">
    <source>
        <dbReference type="SAM" id="Phobius"/>
    </source>
</evidence>
<feature type="transmembrane region" description="Helical" evidence="8">
    <location>
        <begin position="194"/>
        <end position="213"/>
    </location>
</feature>
<keyword evidence="6 8" id="KW-1133">Transmembrane helix</keyword>
<dbReference type="PANTHER" id="PTHR30472">
    <property type="entry name" value="FERRIC ENTEROBACTIN TRANSPORT SYSTEM PERMEASE PROTEIN"/>
    <property type="match status" value="1"/>
</dbReference>
<dbReference type="PANTHER" id="PTHR30472:SF25">
    <property type="entry name" value="ABC TRANSPORTER PERMEASE PROTEIN MJ0876-RELATED"/>
    <property type="match status" value="1"/>
</dbReference>
<proteinExistence type="inferred from homology"/>
<evidence type="ECO:0000256" key="2">
    <source>
        <dbReference type="ARBA" id="ARBA00007935"/>
    </source>
</evidence>
<dbReference type="SUPFAM" id="SSF81345">
    <property type="entry name" value="ABC transporter involved in vitamin B12 uptake, BtuC"/>
    <property type="match status" value="1"/>
</dbReference>
<evidence type="ECO:0000256" key="6">
    <source>
        <dbReference type="ARBA" id="ARBA00022989"/>
    </source>
</evidence>
<evidence type="ECO:0000256" key="5">
    <source>
        <dbReference type="ARBA" id="ARBA00022692"/>
    </source>
</evidence>
<keyword evidence="7 8" id="KW-0472">Membrane</keyword>
<dbReference type="EMBL" id="CP030032">
    <property type="protein sequence ID" value="AWV91080.1"/>
    <property type="molecule type" value="Genomic_DNA"/>
</dbReference>
<dbReference type="InterPro" id="IPR037294">
    <property type="entry name" value="ABC_BtuC-like"/>
</dbReference>
<accession>A0A2Z4FQ79</accession>
<keyword evidence="4" id="KW-1003">Cell membrane</keyword>
<dbReference type="AlphaFoldDB" id="A0A2Z4FQ79"/>
<dbReference type="GO" id="GO:0022857">
    <property type="term" value="F:transmembrane transporter activity"/>
    <property type="evidence" value="ECO:0007669"/>
    <property type="project" value="InterPro"/>
</dbReference>
<evidence type="ECO:0000313" key="10">
    <source>
        <dbReference type="Proteomes" id="UP000249799"/>
    </source>
</evidence>
<dbReference type="FunFam" id="1.10.3470.10:FF:000001">
    <property type="entry name" value="Vitamin B12 ABC transporter permease BtuC"/>
    <property type="match status" value="1"/>
</dbReference>
<dbReference type="GO" id="GO:0033214">
    <property type="term" value="P:siderophore-iron import into cell"/>
    <property type="evidence" value="ECO:0007669"/>
    <property type="project" value="TreeGrafter"/>
</dbReference>
<dbReference type="Gene3D" id="1.10.3470.10">
    <property type="entry name" value="ABC transporter involved in vitamin B12 uptake, BtuC"/>
    <property type="match status" value="1"/>
</dbReference>
<comment type="subcellular location">
    <subcellularLocation>
        <location evidence="1">Cell membrane</location>
        <topology evidence="1">Multi-pass membrane protein</topology>
    </subcellularLocation>
</comment>
<dbReference type="KEGG" id="bsed:DN745_17780"/>
<dbReference type="Pfam" id="PF01032">
    <property type="entry name" value="FecCD"/>
    <property type="match status" value="1"/>
</dbReference>
<evidence type="ECO:0000256" key="1">
    <source>
        <dbReference type="ARBA" id="ARBA00004651"/>
    </source>
</evidence>
<evidence type="ECO:0000313" key="9">
    <source>
        <dbReference type="EMBL" id="AWV91080.1"/>
    </source>
</evidence>
<organism evidence="9 10">
    <name type="scientific">Bradymonas sediminis</name>
    <dbReference type="NCBI Taxonomy" id="1548548"/>
    <lineage>
        <taxon>Bacteria</taxon>
        <taxon>Deltaproteobacteria</taxon>
        <taxon>Bradymonadales</taxon>
        <taxon>Bradymonadaceae</taxon>
        <taxon>Bradymonas</taxon>
    </lineage>
</organism>
<dbReference type="Proteomes" id="UP000249799">
    <property type="component" value="Chromosome"/>
</dbReference>
<feature type="transmembrane region" description="Helical" evidence="8">
    <location>
        <begin position="282"/>
        <end position="301"/>
    </location>
</feature>
<protein>
    <submittedName>
        <fullName evidence="9">Iron ABC transporter</fullName>
    </submittedName>
</protein>
<dbReference type="CDD" id="cd06550">
    <property type="entry name" value="TM_ABC_iron-siderophores_like"/>
    <property type="match status" value="1"/>
</dbReference>
<gene>
    <name evidence="9" type="ORF">DN745_17780</name>
</gene>
<feature type="transmembrane region" description="Helical" evidence="8">
    <location>
        <begin position="115"/>
        <end position="138"/>
    </location>
</feature>
<comment type="similarity">
    <text evidence="2">Belongs to the binding-protein-dependent transport system permease family. FecCD subfamily.</text>
</comment>
<feature type="transmembrane region" description="Helical" evidence="8">
    <location>
        <begin position="243"/>
        <end position="270"/>
    </location>
</feature>
<feature type="transmembrane region" description="Helical" evidence="8">
    <location>
        <begin position="57"/>
        <end position="75"/>
    </location>
</feature>
<dbReference type="InterPro" id="IPR000522">
    <property type="entry name" value="ABC_transptr_permease_BtuC"/>
</dbReference>
<keyword evidence="3" id="KW-0813">Transport</keyword>
<keyword evidence="10" id="KW-1185">Reference proteome</keyword>
<evidence type="ECO:0000256" key="3">
    <source>
        <dbReference type="ARBA" id="ARBA00022448"/>
    </source>
</evidence>